<evidence type="ECO:0000313" key="22">
    <source>
        <dbReference type="Proteomes" id="UP000198656"/>
    </source>
</evidence>
<evidence type="ECO:0000256" key="6">
    <source>
        <dbReference type="ARBA" id="ARBA00022723"/>
    </source>
</evidence>
<dbReference type="PANTHER" id="PTHR30612:SF0">
    <property type="entry name" value="CHLOROPLAST PROTEIN-TRANSPORTING ATPASE"/>
    <property type="match status" value="1"/>
</dbReference>
<evidence type="ECO:0000313" key="21">
    <source>
        <dbReference type="EMBL" id="SDG50400.1"/>
    </source>
</evidence>
<dbReference type="InterPro" id="IPR011116">
    <property type="entry name" value="SecA_Wing/Scaffold"/>
</dbReference>
<dbReference type="GO" id="GO:0043952">
    <property type="term" value="P:protein transport by the Sec complex"/>
    <property type="evidence" value="ECO:0007669"/>
    <property type="project" value="TreeGrafter"/>
</dbReference>
<dbReference type="Pfam" id="PF07517">
    <property type="entry name" value="SecA_DEAD"/>
    <property type="match status" value="1"/>
</dbReference>
<keyword evidence="10 15" id="KW-0653">Protein transport</keyword>
<evidence type="ECO:0000256" key="9">
    <source>
        <dbReference type="ARBA" id="ARBA00022840"/>
    </source>
</evidence>
<evidence type="ECO:0000256" key="3">
    <source>
        <dbReference type="ARBA" id="ARBA00022448"/>
    </source>
</evidence>
<dbReference type="PROSITE" id="PS51192">
    <property type="entry name" value="HELICASE_ATP_BIND_1"/>
    <property type="match status" value="1"/>
</dbReference>
<evidence type="ECO:0000256" key="4">
    <source>
        <dbReference type="ARBA" id="ARBA00022475"/>
    </source>
</evidence>
<reference evidence="22" key="1">
    <citation type="submission" date="2016-10" db="EMBL/GenBank/DDBJ databases">
        <authorList>
            <person name="Varghese N."/>
            <person name="Submissions S."/>
        </authorList>
    </citation>
    <scope>NUCLEOTIDE SEQUENCE [LARGE SCALE GENOMIC DNA]</scope>
    <source>
        <strain evidence="22">DSM 8344</strain>
    </source>
</reference>
<keyword evidence="6" id="KW-0479">Metal-binding</keyword>
<evidence type="ECO:0000259" key="20">
    <source>
        <dbReference type="PROSITE" id="PS51196"/>
    </source>
</evidence>
<evidence type="ECO:0000256" key="12">
    <source>
        <dbReference type="ARBA" id="ARBA00023010"/>
    </source>
</evidence>
<dbReference type="InterPro" id="IPR020937">
    <property type="entry name" value="SecA_CS"/>
</dbReference>
<dbReference type="InterPro" id="IPR014001">
    <property type="entry name" value="Helicase_ATP-bd"/>
</dbReference>
<dbReference type="InterPro" id="IPR027417">
    <property type="entry name" value="P-loop_NTPase"/>
</dbReference>
<dbReference type="Pfam" id="PF07516">
    <property type="entry name" value="SecA_SW"/>
    <property type="match status" value="1"/>
</dbReference>
<dbReference type="GO" id="GO:0017038">
    <property type="term" value="P:protein import"/>
    <property type="evidence" value="ECO:0007669"/>
    <property type="project" value="InterPro"/>
</dbReference>
<keyword evidence="7 15" id="KW-0547">Nucleotide-binding</keyword>
<dbReference type="InterPro" id="IPR014018">
    <property type="entry name" value="SecA_motor_DEAD"/>
</dbReference>
<dbReference type="Proteomes" id="UP000198656">
    <property type="component" value="Unassembled WGS sequence"/>
</dbReference>
<feature type="domain" description="SecA family profile" evidence="20">
    <location>
        <begin position="1"/>
        <end position="568"/>
    </location>
</feature>
<keyword evidence="13 15" id="KW-0472">Membrane</keyword>
<evidence type="ECO:0000259" key="19">
    <source>
        <dbReference type="PROSITE" id="PS51194"/>
    </source>
</evidence>
<feature type="compositionally biased region" description="Basic and acidic residues" evidence="17">
    <location>
        <begin position="784"/>
        <end position="798"/>
    </location>
</feature>
<evidence type="ECO:0000256" key="13">
    <source>
        <dbReference type="ARBA" id="ARBA00023136"/>
    </source>
</evidence>
<dbReference type="SUPFAM" id="SSF52540">
    <property type="entry name" value="P-loop containing nucleoside triphosphate hydrolases"/>
    <property type="match status" value="2"/>
</dbReference>
<dbReference type="SUPFAM" id="SSF81886">
    <property type="entry name" value="Helical scaffold and wing domains of SecA"/>
    <property type="match status" value="1"/>
</dbReference>
<dbReference type="PRINTS" id="PR00906">
    <property type="entry name" value="SECA"/>
</dbReference>
<sequence>MGLLDFFDDNAREIRKYQKRVAVINSFEPAIQALSDDELTGKTAEFRGRLERGESLNSLLPEAFAVVREAGRRVLNQRHYDVQLIGGMVLNDGRIAEMRTGEGKTLVATLPAYLNALTGKGVHVITVNDYLARRDSEMMGRIYKFLGLSVGLIVHGLNYEQRRDSYASDITYGTNNEFGFDYLRDNMVTRPEALVQRHLHYAIVDEVDSILIDEARTPLIISGEADKPTELYFRVAMIIPRLKNEDDYKIIEKERVVTLTEKGVSRVESMLGVDNLYEDIHTELAHHVNQALKAHMLFKRDRDYVVKDGEVIIVDEFTGRLMFGRRYSEGLHQAIEAKEGVKIEKESQTLATITFQNYFRMYEKLSGMTGTAMTEEPEFRKIYKLDVVEIPTNRPMLRKDDSDVIYRTEEGKFLAVVEDIIERHAKGQPLLVGTVSVEKSEHLSTMLGRRGVPHQVLNAKFHEKEAEIVSQAGQAGMVTIATNMAGRGTDIILGDGVSDLGGLHIIGTERHESRRIDNQLRGRAGRQGDPGSTQFFISLEDDLMRLFGADNIMGIMDKLGMDDSVPITSKMISRSIETAQRRVENRNFEIRKHVLDYDDVMNQQREVIYAQRRAVLMGENLHDNIMDMIEKAASNTITMFSGESTFPEEWDLTSLVEYAEGFFLPGIHLSPEELADLSAEEIEEMLVDKAKALYKSREELFGSDLMREVERAVMLQVVDSKWMDHLDAMDMLREGIGLRAYGQKNPLVEYRREGYEMFQAMIESIQDDIIRYIMRVSPQVREEVAEQPRNVTENRYEGEPSQPIHTGEQIGRNDLCSCGSGLKYKKCCGAKKKK</sequence>
<evidence type="ECO:0000259" key="18">
    <source>
        <dbReference type="PROSITE" id="PS51192"/>
    </source>
</evidence>
<evidence type="ECO:0000256" key="1">
    <source>
        <dbReference type="ARBA" id="ARBA00001947"/>
    </source>
</evidence>
<dbReference type="GO" id="GO:0005829">
    <property type="term" value="C:cytosol"/>
    <property type="evidence" value="ECO:0007669"/>
    <property type="project" value="TreeGrafter"/>
</dbReference>
<accession>A0A1G7UUI2</accession>
<gene>
    <name evidence="15" type="primary">secA</name>
    <name evidence="21" type="ORF">SAMN05443529_103233</name>
</gene>
<dbReference type="CDD" id="cd17928">
    <property type="entry name" value="DEXDc_SecA"/>
    <property type="match status" value="1"/>
</dbReference>
<dbReference type="InterPro" id="IPR001650">
    <property type="entry name" value="Helicase_C-like"/>
</dbReference>
<dbReference type="FunFam" id="1.10.3060.10:FF:000002">
    <property type="entry name" value="Preprotein translocase subunit SecA"/>
    <property type="match status" value="1"/>
</dbReference>
<dbReference type="Gene3D" id="3.90.1440.10">
    <property type="entry name" value="SecA, preprotein cross-linking domain"/>
    <property type="match status" value="1"/>
</dbReference>
<dbReference type="InterPro" id="IPR000185">
    <property type="entry name" value="SecA"/>
</dbReference>
<dbReference type="GO" id="GO:0046872">
    <property type="term" value="F:metal ion binding"/>
    <property type="evidence" value="ECO:0007669"/>
    <property type="project" value="UniProtKB-KW"/>
</dbReference>
<evidence type="ECO:0000256" key="7">
    <source>
        <dbReference type="ARBA" id="ARBA00022741"/>
    </source>
</evidence>
<keyword evidence="4 15" id="KW-1003">Cell membrane</keyword>
<dbReference type="InterPro" id="IPR044722">
    <property type="entry name" value="SecA_SF2_C"/>
</dbReference>
<dbReference type="HAMAP" id="MF_01382">
    <property type="entry name" value="SecA"/>
    <property type="match status" value="1"/>
</dbReference>
<comment type="function">
    <text evidence="15">Part of the Sec protein translocase complex. Interacts with the SecYEG preprotein conducting channel. Has a central role in coupling the hydrolysis of ATP to the transfer of proteins into and across the cell membrane, serving as an ATP-driven molecular motor driving the stepwise translocation of polypeptide chains across the membrane.</text>
</comment>
<dbReference type="OrthoDB" id="9805579at2"/>
<dbReference type="InterPro" id="IPR036266">
    <property type="entry name" value="SecA_Wing/Scaffold_sf"/>
</dbReference>
<dbReference type="SMART" id="SM00957">
    <property type="entry name" value="SecA_DEAD"/>
    <property type="match status" value="1"/>
</dbReference>
<dbReference type="PROSITE" id="PS51196">
    <property type="entry name" value="SECA_MOTOR_DEAD"/>
    <property type="match status" value="1"/>
</dbReference>
<evidence type="ECO:0000256" key="11">
    <source>
        <dbReference type="ARBA" id="ARBA00022967"/>
    </source>
</evidence>
<dbReference type="CDD" id="cd18803">
    <property type="entry name" value="SF2_C_secA"/>
    <property type="match status" value="1"/>
</dbReference>
<dbReference type="NCBIfam" id="TIGR00963">
    <property type="entry name" value="secA"/>
    <property type="match status" value="1"/>
</dbReference>
<dbReference type="PROSITE" id="PS51194">
    <property type="entry name" value="HELICASE_CTER"/>
    <property type="match status" value="1"/>
</dbReference>
<feature type="region of interest" description="Disordered" evidence="17">
    <location>
        <begin position="784"/>
        <end position="808"/>
    </location>
</feature>
<dbReference type="STRING" id="1121419.SAMN05443529_103233"/>
<proteinExistence type="inferred from homology"/>
<dbReference type="InterPro" id="IPR004027">
    <property type="entry name" value="SEC_C_motif"/>
</dbReference>
<evidence type="ECO:0000256" key="5">
    <source>
        <dbReference type="ARBA" id="ARBA00022490"/>
    </source>
</evidence>
<dbReference type="Pfam" id="PF21090">
    <property type="entry name" value="P-loop_SecA"/>
    <property type="match status" value="2"/>
</dbReference>
<comment type="catalytic activity">
    <reaction evidence="14 15">
        <text>ATP + H2O + cellular proteinSide 1 = ADP + phosphate + cellular proteinSide 2.</text>
        <dbReference type="EC" id="7.4.2.8"/>
    </reaction>
</comment>
<keyword evidence="11 15" id="KW-1278">Translocase</keyword>
<evidence type="ECO:0000256" key="16">
    <source>
        <dbReference type="RuleBase" id="RU003874"/>
    </source>
</evidence>
<comment type="similarity">
    <text evidence="2 15 16">Belongs to the SecA family.</text>
</comment>
<dbReference type="GO" id="GO:0006605">
    <property type="term" value="P:protein targeting"/>
    <property type="evidence" value="ECO:0007669"/>
    <property type="project" value="UniProtKB-UniRule"/>
</dbReference>
<feature type="binding site" evidence="15">
    <location>
        <begin position="101"/>
        <end position="105"/>
    </location>
    <ligand>
        <name>ATP</name>
        <dbReference type="ChEBI" id="CHEBI:30616"/>
    </ligand>
</feature>
<dbReference type="FunFam" id="3.40.50.300:FF:000429">
    <property type="entry name" value="Preprotein translocase subunit SecA"/>
    <property type="match status" value="1"/>
</dbReference>
<comment type="subcellular location">
    <subcellularLocation>
        <location evidence="15">Cell membrane</location>
        <topology evidence="15">Peripheral membrane protein</topology>
        <orientation evidence="15">Cytoplasmic side</orientation>
    </subcellularLocation>
    <subcellularLocation>
        <location evidence="15">Cytoplasm</location>
    </subcellularLocation>
    <text evidence="15">Distribution is 50-50.</text>
</comment>
<dbReference type="EMBL" id="FNCP01000003">
    <property type="protein sequence ID" value="SDG50400.1"/>
    <property type="molecule type" value="Genomic_DNA"/>
</dbReference>
<dbReference type="Gene3D" id="1.10.3060.10">
    <property type="entry name" value="Helical scaffold and wing domains of SecA"/>
    <property type="match status" value="1"/>
</dbReference>
<dbReference type="NCBIfam" id="NF009538">
    <property type="entry name" value="PRK12904.1"/>
    <property type="match status" value="1"/>
</dbReference>
<keyword evidence="9 15" id="KW-0067">ATP-binding</keyword>
<feature type="binding site" evidence="15">
    <location>
        <position position="490"/>
    </location>
    <ligand>
        <name>ATP</name>
        <dbReference type="ChEBI" id="CHEBI:30616"/>
    </ligand>
</feature>
<dbReference type="NCBIfam" id="NF006630">
    <property type="entry name" value="PRK09200.1"/>
    <property type="match status" value="1"/>
</dbReference>
<dbReference type="Pfam" id="PF02810">
    <property type="entry name" value="SEC-C"/>
    <property type="match status" value="1"/>
</dbReference>
<keyword evidence="12 15" id="KW-0811">Translocation</keyword>
<dbReference type="InterPro" id="IPR011115">
    <property type="entry name" value="SecA_DEAD"/>
</dbReference>
<dbReference type="PROSITE" id="PS01312">
    <property type="entry name" value="SECA"/>
    <property type="match status" value="1"/>
</dbReference>
<dbReference type="GO" id="GO:0008564">
    <property type="term" value="F:protein-exporting ATPase activity"/>
    <property type="evidence" value="ECO:0007669"/>
    <property type="project" value="UniProtKB-EC"/>
</dbReference>
<dbReference type="FunFam" id="3.40.50.300:FF:000334">
    <property type="entry name" value="Protein translocase subunit SecA"/>
    <property type="match status" value="1"/>
</dbReference>
<dbReference type="FunFam" id="3.90.1440.10:FF:000002">
    <property type="entry name" value="Protein translocase subunit SecA"/>
    <property type="match status" value="1"/>
</dbReference>
<dbReference type="GO" id="GO:0031522">
    <property type="term" value="C:cell envelope Sec protein transport complex"/>
    <property type="evidence" value="ECO:0007669"/>
    <property type="project" value="TreeGrafter"/>
</dbReference>
<name>A0A1G7UUI2_9FIRM</name>
<keyword evidence="8" id="KW-0862">Zinc</keyword>
<evidence type="ECO:0000256" key="8">
    <source>
        <dbReference type="ARBA" id="ARBA00022833"/>
    </source>
</evidence>
<comment type="subunit">
    <text evidence="15">Monomer and homodimer. Part of the essential Sec protein translocation apparatus which comprises SecA, SecYEG and auxiliary proteins SecDF. Other proteins may also be involved.</text>
</comment>
<evidence type="ECO:0000256" key="15">
    <source>
        <dbReference type="HAMAP-Rule" id="MF_01382"/>
    </source>
</evidence>
<keyword evidence="22" id="KW-1185">Reference proteome</keyword>
<dbReference type="GO" id="GO:0065002">
    <property type="term" value="P:intracellular protein transmembrane transport"/>
    <property type="evidence" value="ECO:0007669"/>
    <property type="project" value="UniProtKB-UniRule"/>
</dbReference>
<dbReference type="SMART" id="SM00958">
    <property type="entry name" value="SecA_PP_bind"/>
    <property type="match status" value="1"/>
</dbReference>
<dbReference type="PANTHER" id="PTHR30612">
    <property type="entry name" value="SECA INNER MEMBRANE COMPONENT OF SEC PROTEIN SECRETION SYSTEM"/>
    <property type="match status" value="1"/>
</dbReference>
<evidence type="ECO:0000256" key="17">
    <source>
        <dbReference type="SAM" id="MobiDB-lite"/>
    </source>
</evidence>
<dbReference type="SUPFAM" id="SSF81767">
    <property type="entry name" value="Pre-protein crosslinking domain of SecA"/>
    <property type="match status" value="1"/>
</dbReference>
<feature type="binding site" evidence="15">
    <location>
        <position position="83"/>
    </location>
    <ligand>
        <name>ATP</name>
        <dbReference type="ChEBI" id="CHEBI:30616"/>
    </ligand>
</feature>
<evidence type="ECO:0000256" key="10">
    <source>
        <dbReference type="ARBA" id="ARBA00022927"/>
    </source>
</evidence>
<dbReference type="RefSeq" id="WP_092330472.1">
    <property type="nucleotide sequence ID" value="NZ_FNCP01000003.1"/>
</dbReference>
<protein>
    <recommendedName>
        <fullName evidence="15 16">Protein translocase subunit SecA</fullName>
        <ecNumber evidence="15">7.4.2.8</ecNumber>
    </recommendedName>
</protein>
<dbReference type="GO" id="GO:0005886">
    <property type="term" value="C:plasma membrane"/>
    <property type="evidence" value="ECO:0007669"/>
    <property type="project" value="UniProtKB-SubCell"/>
</dbReference>
<comment type="cofactor">
    <cofactor evidence="1">
        <name>Zn(2+)</name>
        <dbReference type="ChEBI" id="CHEBI:29105"/>
    </cofactor>
</comment>
<dbReference type="AlphaFoldDB" id="A0A1G7UUI2"/>
<dbReference type="InterPro" id="IPR036670">
    <property type="entry name" value="SecA_X-link_sf"/>
</dbReference>
<dbReference type="InterPro" id="IPR011130">
    <property type="entry name" value="SecA_preprotein_X-link_dom"/>
</dbReference>
<dbReference type="Gene3D" id="3.40.50.300">
    <property type="entry name" value="P-loop containing nucleotide triphosphate hydrolases"/>
    <property type="match status" value="3"/>
</dbReference>
<keyword evidence="5 15" id="KW-0963">Cytoplasm</keyword>
<dbReference type="Pfam" id="PF01043">
    <property type="entry name" value="SecA_PP_bind"/>
    <property type="match status" value="1"/>
</dbReference>
<dbReference type="EC" id="7.4.2.8" evidence="15"/>
<organism evidence="21 22">
    <name type="scientific">Desulfosporosinus hippei DSM 8344</name>
    <dbReference type="NCBI Taxonomy" id="1121419"/>
    <lineage>
        <taxon>Bacteria</taxon>
        <taxon>Bacillati</taxon>
        <taxon>Bacillota</taxon>
        <taxon>Clostridia</taxon>
        <taxon>Eubacteriales</taxon>
        <taxon>Desulfitobacteriaceae</taxon>
        <taxon>Desulfosporosinus</taxon>
    </lineage>
</organism>
<dbReference type="GO" id="GO:0005524">
    <property type="term" value="F:ATP binding"/>
    <property type="evidence" value="ECO:0007669"/>
    <property type="project" value="UniProtKB-UniRule"/>
</dbReference>
<feature type="domain" description="Helicase ATP-binding" evidence="18">
    <location>
        <begin position="85"/>
        <end position="243"/>
    </location>
</feature>
<evidence type="ECO:0000256" key="14">
    <source>
        <dbReference type="ARBA" id="ARBA00034006"/>
    </source>
</evidence>
<keyword evidence="3 15" id="KW-0813">Transport</keyword>
<feature type="domain" description="Helicase C-terminal" evidence="19">
    <location>
        <begin position="416"/>
        <end position="573"/>
    </location>
</feature>
<evidence type="ECO:0000256" key="2">
    <source>
        <dbReference type="ARBA" id="ARBA00007650"/>
    </source>
</evidence>